<reference evidence="1" key="1">
    <citation type="submission" date="2021-07" db="EMBL/GenBank/DDBJ databases">
        <authorList>
            <person name="Durling M."/>
        </authorList>
    </citation>
    <scope>NUCLEOTIDE SEQUENCE</scope>
</reference>
<dbReference type="AlphaFoldDB" id="A0A9N9PXG6"/>
<protein>
    <submittedName>
        <fullName evidence="1">Uncharacterized protein</fullName>
    </submittedName>
</protein>
<dbReference type="OrthoDB" id="6133115at2759"/>
<evidence type="ECO:0000313" key="2">
    <source>
        <dbReference type="Proteomes" id="UP000701801"/>
    </source>
</evidence>
<gene>
    <name evidence="1" type="ORF">HYALB_00003183</name>
</gene>
<keyword evidence="2" id="KW-1185">Reference proteome</keyword>
<sequence>MSEKSLEDKLPPECLFCEDWEGKLRRINPHIAPSEEFFVSPSQFKHHVGKHMEQLALFAVPRERSDDKDLNSDNSEGHSINSLRNVGKLSSRALSSHALSSFVDSVQSKHNNDFSVADYEEQSLDIDYSTNYDEQVATPPPGSSEVTSTVDDYMYYIAKLGIDTELFSALTASRRGQVVLNAISEVAKSDYNQFKSKLELEIAMGMLDPGPRIWTGTKFLPRFVQSARVPGEGLYYFHDDGNHYKAFIEDKALILTGVLLKLESRERDSKLHV</sequence>
<name>A0A9N9PXG6_9HELO</name>
<organism evidence="1 2">
    <name type="scientific">Hymenoscyphus albidus</name>
    <dbReference type="NCBI Taxonomy" id="595503"/>
    <lineage>
        <taxon>Eukaryota</taxon>
        <taxon>Fungi</taxon>
        <taxon>Dikarya</taxon>
        <taxon>Ascomycota</taxon>
        <taxon>Pezizomycotina</taxon>
        <taxon>Leotiomycetes</taxon>
        <taxon>Helotiales</taxon>
        <taxon>Helotiaceae</taxon>
        <taxon>Hymenoscyphus</taxon>
    </lineage>
</organism>
<evidence type="ECO:0000313" key="1">
    <source>
        <dbReference type="EMBL" id="CAG8971715.1"/>
    </source>
</evidence>
<dbReference type="Proteomes" id="UP000701801">
    <property type="component" value="Unassembled WGS sequence"/>
</dbReference>
<dbReference type="EMBL" id="CAJVRM010000026">
    <property type="protein sequence ID" value="CAG8971715.1"/>
    <property type="molecule type" value="Genomic_DNA"/>
</dbReference>
<comment type="caution">
    <text evidence="1">The sequence shown here is derived from an EMBL/GenBank/DDBJ whole genome shotgun (WGS) entry which is preliminary data.</text>
</comment>
<accession>A0A9N9PXG6</accession>
<proteinExistence type="predicted"/>